<reference evidence="3 4" key="1">
    <citation type="submission" date="2019-12" db="EMBL/GenBank/DDBJ databases">
        <authorList>
            <person name="Alioto T."/>
            <person name="Alioto T."/>
            <person name="Gomez Garrido J."/>
        </authorList>
    </citation>
    <scope>NUCLEOTIDE SEQUENCE [LARGE SCALE GENOMIC DNA]</scope>
</reference>
<dbReference type="Proteomes" id="UP000594638">
    <property type="component" value="Unassembled WGS sequence"/>
</dbReference>
<evidence type="ECO:0000259" key="2">
    <source>
        <dbReference type="Pfam" id="PF13439"/>
    </source>
</evidence>
<name>A0A8S0SE31_OLEEU</name>
<keyword evidence="4" id="KW-1185">Reference proteome</keyword>
<keyword evidence="3" id="KW-0808">Transferase</keyword>
<dbReference type="EMBL" id="CACTIH010004126">
    <property type="protein sequence ID" value="CAA2989630.1"/>
    <property type="molecule type" value="Genomic_DNA"/>
</dbReference>
<feature type="domain" description="Glycosyltransferase subfamily 4-like N-terminal" evidence="2">
    <location>
        <begin position="240"/>
        <end position="347"/>
    </location>
</feature>
<dbReference type="OrthoDB" id="734129at2759"/>
<comment type="caution">
    <text evidence="3">The sequence shown here is derived from an EMBL/GenBank/DDBJ whole genome shotgun (WGS) entry which is preliminary data.</text>
</comment>
<dbReference type="Gramene" id="OE9A033033T1">
    <property type="protein sequence ID" value="OE9A033033C1"/>
    <property type="gene ID" value="OE9A033033"/>
</dbReference>
<accession>A0A8S0SE31</accession>
<dbReference type="Gene3D" id="3.40.50.2000">
    <property type="entry name" value="Glycogen Phosphorylase B"/>
    <property type="match status" value="1"/>
</dbReference>
<dbReference type="Gene3D" id="3.30.200.20">
    <property type="entry name" value="Phosphorylase Kinase, domain 1"/>
    <property type="match status" value="1"/>
</dbReference>
<dbReference type="GO" id="GO:0016757">
    <property type="term" value="F:glycosyltransferase activity"/>
    <property type="evidence" value="ECO:0007669"/>
    <property type="project" value="UniProtKB-KW"/>
</dbReference>
<sequence>MFDTSISAELVIEEKIDCNDLVNSVQDGRNAFMDKDSGSLTHEAESELKDGEWGLGIGTVHKGYVDDSLRSGLKAQAVAVKLLDIEGLQGHREWLDLYDFQLSELRGVAQNFSSNFLLGEWGLGIGTVHKGYVDDSLRSGLKAQAVAVKLLDIEGLQGHREWLRSVKKVVIESGGEDIHTPHTPSTSVCTTSSHNKKAKSENHREKEIAWNHLKFFDEEPSLRSLKIAVISRKWPISTTPGGMERHAHTLHTALARRGHQVHVFTSPPLDNTKSQEEIRTKRSHVSSPIIHWHEGEPGKWRYNKAWEQFQEENQREPFDVIHSESVALPFWLARNLSNLVVSWHGIALESVQ</sequence>
<dbReference type="PANTHER" id="PTHR46686:SF5">
    <property type="entry name" value="GLYCOSYLTRANSFERASE"/>
    <property type="match status" value="1"/>
</dbReference>
<evidence type="ECO:0000313" key="3">
    <source>
        <dbReference type="EMBL" id="CAA2989630.1"/>
    </source>
</evidence>
<dbReference type="SUPFAM" id="SSF53756">
    <property type="entry name" value="UDP-Glycosyltransferase/glycogen phosphorylase"/>
    <property type="match status" value="1"/>
</dbReference>
<dbReference type="PANTHER" id="PTHR46686">
    <property type="entry name" value="GLYCOSYLTRANSFERASE"/>
    <property type="match status" value="1"/>
</dbReference>
<evidence type="ECO:0000256" key="1">
    <source>
        <dbReference type="SAM" id="MobiDB-lite"/>
    </source>
</evidence>
<proteinExistence type="predicted"/>
<protein>
    <submittedName>
        <fullName evidence="3">Phosphatidylinositol N-acetylglucosaminyltransferase</fullName>
    </submittedName>
</protein>
<feature type="region of interest" description="Disordered" evidence="1">
    <location>
        <begin position="175"/>
        <end position="203"/>
    </location>
</feature>
<feature type="compositionally biased region" description="Polar residues" evidence="1">
    <location>
        <begin position="182"/>
        <end position="193"/>
    </location>
</feature>
<gene>
    <name evidence="3" type="ORF">OLEA9_A033033</name>
</gene>
<organism evidence="3 4">
    <name type="scientific">Olea europaea subsp. europaea</name>
    <dbReference type="NCBI Taxonomy" id="158383"/>
    <lineage>
        <taxon>Eukaryota</taxon>
        <taxon>Viridiplantae</taxon>
        <taxon>Streptophyta</taxon>
        <taxon>Embryophyta</taxon>
        <taxon>Tracheophyta</taxon>
        <taxon>Spermatophyta</taxon>
        <taxon>Magnoliopsida</taxon>
        <taxon>eudicotyledons</taxon>
        <taxon>Gunneridae</taxon>
        <taxon>Pentapetalae</taxon>
        <taxon>asterids</taxon>
        <taxon>lamiids</taxon>
        <taxon>Lamiales</taxon>
        <taxon>Oleaceae</taxon>
        <taxon>Oleeae</taxon>
        <taxon>Olea</taxon>
    </lineage>
</organism>
<dbReference type="InterPro" id="IPR028098">
    <property type="entry name" value="Glyco_trans_4-like_N"/>
</dbReference>
<keyword evidence="3" id="KW-0328">Glycosyltransferase</keyword>
<evidence type="ECO:0000313" key="4">
    <source>
        <dbReference type="Proteomes" id="UP000594638"/>
    </source>
</evidence>
<dbReference type="Pfam" id="PF13439">
    <property type="entry name" value="Glyco_transf_4"/>
    <property type="match status" value="1"/>
</dbReference>
<dbReference type="AlphaFoldDB" id="A0A8S0SE31"/>